<dbReference type="EMBL" id="HBGD01001033">
    <property type="protein sequence ID" value="CAD9077590.1"/>
    <property type="molecule type" value="Transcribed_RNA"/>
</dbReference>
<name>A0A7S1PE47_9EUKA</name>
<feature type="domain" description="VPS37 C-terminal" evidence="9">
    <location>
        <begin position="257"/>
        <end position="340"/>
    </location>
</feature>
<dbReference type="InterPro" id="IPR029012">
    <property type="entry name" value="Helix_hairpin_bin_sf"/>
</dbReference>
<comment type="subcellular location">
    <subcellularLocation>
        <location evidence="1">Endosome</location>
    </subcellularLocation>
</comment>
<dbReference type="SUPFAM" id="SSF140111">
    <property type="entry name" value="Endosomal sorting complex assembly domain"/>
    <property type="match status" value="1"/>
</dbReference>
<comment type="similarity">
    <text evidence="2">Belongs to the VPS37 family.</text>
</comment>
<evidence type="ECO:0000256" key="5">
    <source>
        <dbReference type="ARBA" id="ARBA00022927"/>
    </source>
</evidence>
<evidence type="ECO:0000259" key="9">
    <source>
        <dbReference type="PROSITE" id="PS51314"/>
    </source>
</evidence>
<dbReference type="Gene3D" id="1.10.287.660">
    <property type="entry name" value="Helix hairpin bin"/>
    <property type="match status" value="1"/>
</dbReference>
<keyword evidence="7" id="KW-0175">Coiled coil</keyword>
<dbReference type="GO" id="GO:0000813">
    <property type="term" value="C:ESCRT I complex"/>
    <property type="evidence" value="ECO:0007669"/>
    <property type="project" value="TreeGrafter"/>
</dbReference>
<feature type="compositionally biased region" description="Polar residues" evidence="8">
    <location>
        <begin position="126"/>
        <end position="148"/>
    </location>
</feature>
<accession>A0A7S1PE47</accession>
<evidence type="ECO:0000256" key="3">
    <source>
        <dbReference type="ARBA" id="ARBA00022448"/>
    </source>
</evidence>
<dbReference type="PROSITE" id="PS51314">
    <property type="entry name" value="VPS37_C"/>
    <property type="match status" value="1"/>
</dbReference>
<keyword evidence="4" id="KW-0967">Endosome</keyword>
<evidence type="ECO:0000256" key="6">
    <source>
        <dbReference type="PROSITE-ProRule" id="PRU00646"/>
    </source>
</evidence>
<dbReference type="PANTHER" id="PTHR13678:SF2">
    <property type="entry name" value="VACUOLAR PROTEIN SORTING-ASSOCIATED PROTEIN 37A"/>
    <property type="match status" value="1"/>
</dbReference>
<evidence type="ECO:0000256" key="8">
    <source>
        <dbReference type="SAM" id="MobiDB-lite"/>
    </source>
</evidence>
<evidence type="ECO:0000256" key="4">
    <source>
        <dbReference type="ARBA" id="ARBA00022753"/>
    </source>
</evidence>
<dbReference type="AlphaFoldDB" id="A0A7S1PE47"/>
<keyword evidence="3 6" id="KW-0813">Transport</keyword>
<feature type="region of interest" description="Disordered" evidence="8">
    <location>
        <begin position="124"/>
        <end position="172"/>
    </location>
</feature>
<evidence type="ECO:0000256" key="2">
    <source>
        <dbReference type="ARBA" id="ARBA00007617"/>
    </source>
</evidence>
<dbReference type="PANTHER" id="PTHR13678">
    <property type="entry name" value="VACUOLAR PROTEIN SORTING-ASSOCIATED PROTEIN 37"/>
    <property type="match status" value="1"/>
</dbReference>
<sequence length="340" mass="39124">MFFNQSNPIQKSKSLQLQSLLKRYPNARVLDSNQSVLQIPLILPDQSTQILFDLVLPTNFPTGRPKLFVKSQIEPRSTRYISDEGGEVRHPKLDRWGVNCSLDGVIYAIMSDLVRENTIKVRERNSSANRNVSPYGQSGPNQSPSAFSGNGMASVAPSQRESHPPKEPEQIHFPPIPDHFEQLNSMNQVQLQELLDHEFKFDQFVQNLDYVKNISALVSDMEKENLSIAKDKVAKDKMLNERVEQLNKKKEELSRLNEQYQQLLADKKKIDEKYEPHHVLAKLEDIIEESEQHSEAVVDEFMVSGDVSQFIKKFVDTRSRYHMRKLKRDRFAVQHIGNAA</sequence>
<feature type="compositionally biased region" description="Basic and acidic residues" evidence="8">
    <location>
        <begin position="160"/>
        <end position="170"/>
    </location>
</feature>
<reference evidence="10" key="1">
    <citation type="submission" date="2021-01" db="EMBL/GenBank/DDBJ databases">
        <authorList>
            <person name="Corre E."/>
            <person name="Pelletier E."/>
            <person name="Niang G."/>
            <person name="Scheremetjew M."/>
            <person name="Finn R."/>
            <person name="Kale V."/>
            <person name="Holt S."/>
            <person name="Cochrane G."/>
            <person name="Meng A."/>
            <person name="Brown T."/>
            <person name="Cohen L."/>
        </authorList>
    </citation>
    <scope>NUCLEOTIDE SEQUENCE</scope>
    <source>
        <strain evidence="10">WS</strain>
    </source>
</reference>
<evidence type="ECO:0000256" key="1">
    <source>
        <dbReference type="ARBA" id="ARBA00004177"/>
    </source>
</evidence>
<feature type="coiled-coil region" evidence="7">
    <location>
        <begin position="236"/>
        <end position="300"/>
    </location>
</feature>
<dbReference type="Pfam" id="PF07200">
    <property type="entry name" value="Mod_r"/>
    <property type="match status" value="1"/>
</dbReference>
<evidence type="ECO:0000313" key="10">
    <source>
        <dbReference type="EMBL" id="CAD9077590.1"/>
    </source>
</evidence>
<keyword evidence="5 6" id="KW-0653">Protein transport</keyword>
<dbReference type="GO" id="GO:0006623">
    <property type="term" value="P:protein targeting to vacuole"/>
    <property type="evidence" value="ECO:0007669"/>
    <property type="project" value="TreeGrafter"/>
</dbReference>
<gene>
    <name evidence="10" type="ORF">PCOS0759_LOCUS822</name>
</gene>
<proteinExistence type="inferred from homology"/>
<dbReference type="GO" id="GO:0043162">
    <property type="term" value="P:ubiquitin-dependent protein catabolic process via the multivesicular body sorting pathway"/>
    <property type="evidence" value="ECO:0007669"/>
    <property type="project" value="TreeGrafter"/>
</dbReference>
<dbReference type="InterPro" id="IPR037202">
    <property type="entry name" value="ESCRT_assembly_dom"/>
</dbReference>
<evidence type="ECO:0000256" key="7">
    <source>
        <dbReference type="SAM" id="Coils"/>
    </source>
</evidence>
<organism evidence="10">
    <name type="scientific">Percolomonas cosmopolitus</name>
    <dbReference type="NCBI Taxonomy" id="63605"/>
    <lineage>
        <taxon>Eukaryota</taxon>
        <taxon>Discoba</taxon>
        <taxon>Heterolobosea</taxon>
        <taxon>Tetramitia</taxon>
        <taxon>Eutetramitia</taxon>
        <taxon>Percolomonadidae</taxon>
        <taxon>Percolomonas</taxon>
    </lineage>
</organism>
<dbReference type="InterPro" id="IPR009851">
    <property type="entry name" value="Mod_r"/>
</dbReference>
<dbReference type="GO" id="GO:0006612">
    <property type="term" value="P:protein targeting to membrane"/>
    <property type="evidence" value="ECO:0007669"/>
    <property type="project" value="TreeGrafter"/>
</dbReference>
<protein>
    <recommendedName>
        <fullName evidence="9">VPS37 C-terminal domain-containing protein</fullName>
    </recommendedName>
</protein>